<keyword evidence="3" id="KW-1185">Reference proteome</keyword>
<evidence type="ECO:0000313" key="3">
    <source>
        <dbReference type="Proteomes" id="UP001595621"/>
    </source>
</evidence>
<organism evidence="2 3">
    <name type="scientific">Shewanella submarina</name>
    <dbReference type="NCBI Taxonomy" id="2016376"/>
    <lineage>
        <taxon>Bacteria</taxon>
        <taxon>Pseudomonadati</taxon>
        <taxon>Pseudomonadota</taxon>
        <taxon>Gammaproteobacteria</taxon>
        <taxon>Alteromonadales</taxon>
        <taxon>Shewanellaceae</taxon>
        <taxon>Shewanella</taxon>
    </lineage>
</organism>
<feature type="chain" id="PRO_5045416238" evidence="1">
    <location>
        <begin position="28"/>
        <end position="210"/>
    </location>
</feature>
<dbReference type="Proteomes" id="UP001595621">
    <property type="component" value="Unassembled WGS sequence"/>
</dbReference>
<protein>
    <submittedName>
        <fullName evidence="2">Uncharacterized protein</fullName>
    </submittedName>
</protein>
<dbReference type="RefSeq" id="WP_248934279.1">
    <property type="nucleotide sequence ID" value="NZ_JAKILF010000001.1"/>
</dbReference>
<proteinExistence type="predicted"/>
<name>A0ABV7GMM1_9GAMM</name>
<comment type="caution">
    <text evidence="2">The sequence shown here is derived from an EMBL/GenBank/DDBJ whole genome shotgun (WGS) entry which is preliminary data.</text>
</comment>
<accession>A0ABV7GMM1</accession>
<feature type="signal peptide" evidence="1">
    <location>
        <begin position="1"/>
        <end position="27"/>
    </location>
</feature>
<sequence>MRRKTRSMWFSGLLCLLCSFVLTPAYATKLKPQNLTSLIKDANSIIIGQVTNVTDGFNEKGLPYTEVTINVGRSLKGKMAQNKPYTFRQFGLLKPRKMENGNHYLGISPEGFPRWHKDENVMLFMYQPAKITGFQTTAGLTQGKLLLAAGKAANSHNNYGLFDDLEFSKVQLTPAENKMLGGSGPADLQVLTGLIEKAVSKQWIERGVMK</sequence>
<evidence type="ECO:0000313" key="2">
    <source>
        <dbReference type="EMBL" id="MFC3140382.1"/>
    </source>
</evidence>
<gene>
    <name evidence="2" type="ORF">ACFOE0_19685</name>
</gene>
<keyword evidence="1" id="KW-0732">Signal</keyword>
<reference evidence="3" key="1">
    <citation type="journal article" date="2019" name="Int. J. Syst. Evol. Microbiol.">
        <title>The Global Catalogue of Microorganisms (GCM) 10K type strain sequencing project: providing services to taxonomists for standard genome sequencing and annotation.</title>
        <authorList>
            <consortium name="The Broad Institute Genomics Platform"/>
            <consortium name="The Broad Institute Genome Sequencing Center for Infectious Disease"/>
            <person name="Wu L."/>
            <person name="Ma J."/>
        </authorList>
    </citation>
    <scope>NUCLEOTIDE SEQUENCE [LARGE SCALE GENOMIC DNA]</scope>
    <source>
        <strain evidence="3">KCTC 52277</strain>
    </source>
</reference>
<dbReference type="EMBL" id="JBHRTD010000018">
    <property type="protein sequence ID" value="MFC3140382.1"/>
    <property type="molecule type" value="Genomic_DNA"/>
</dbReference>
<evidence type="ECO:0000256" key="1">
    <source>
        <dbReference type="SAM" id="SignalP"/>
    </source>
</evidence>